<keyword evidence="1" id="KW-1133">Transmembrane helix</keyword>
<dbReference type="Proteomes" id="UP000584867">
    <property type="component" value="Unassembled WGS sequence"/>
</dbReference>
<feature type="transmembrane region" description="Helical" evidence="1">
    <location>
        <begin position="233"/>
        <end position="256"/>
    </location>
</feature>
<feature type="transmembrane region" description="Helical" evidence="1">
    <location>
        <begin position="327"/>
        <end position="349"/>
    </location>
</feature>
<feature type="transmembrane region" description="Helical" evidence="1">
    <location>
        <begin position="296"/>
        <end position="315"/>
    </location>
</feature>
<dbReference type="AlphaFoldDB" id="A0A7W7ZUM4"/>
<evidence type="ECO:0000256" key="1">
    <source>
        <dbReference type="SAM" id="Phobius"/>
    </source>
</evidence>
<keyword evidence="1" id="KW-0472">Membrane</keyword>
<gene>
    <name evidence="2" type="ORF">HDF15_004803</name>
</gene>
<dbReference type="InterPro" id="IPR036259">
    <property type="entry name" value="MFS_trans_sf"/>
</dbReference>
<feature type="transmembrane region" description="Helical" evidence="1">
    <location>
        <begin position="59"/>
        <end position="80"/>
    </location>
</feature>
<feature type="transmembrane region" description="Helical" evidence="1">
    <location>
        <begin position="268"/>
        <end position="289"/>
    </location>
</feature>
<feature type="transmembrane region" description="Helical" evidence="1">
    <location>
        <begin position="156"/>
        <end position="176"/>
    </location>
</feature>
<feature type="transmembrane region" description="Helical" evidence="1">
    <location>
        <begin position="92"/>
        <end position="109"/>
    </location>
</feature>
<protein>
    <submittedName>
        <fullName evidence="2">PAT family beta-lactamase induction signal transducer AmpG</fullName>
    </submittedName>
</protein>
<proteinExistence type="predicted"/>
<dbReference type="SUPFAM" id="SSF103473">
    <property type="entry name" value="MFS general substrate transporter"/>
    <property type="match status" value="1"/>
</dbReference>
<reference evidence="2 3" key="1">
    <citation type="submission" date="2020-08" db="EMBL/GenBank/DDBJ databases">
        <title>Genomic Encyclopedia of Type Strains, Phase IV (KMG-V): Genome sequencing to study the core and pangenomes of soil and plant-associated prokaryotes.</title>
        <authorList>
            <person name="Whitman W."/>
        </authorList>
    </citation>
    <scope>NUCLEOTIDE SEQUENCE [LARGE SCALE GENOMIC DNA]</scope>
    <source>
        <strain evidence="2 3">X5P3</strain>
    </source>
</reference>
<sequence>MNEIEAVGVGVLAGTAPGEEARTSERPWLFGLLVAPMAVLANGIIQGVLSFLMRRQGVGVGRSSEIISLLILPQTIYFLWSPITDFLMRRRTWLMMGSVAAGVLMALAFHQKNLASHTAVAVLFLSACCGQLVVSGCGGMMGALRIERSRRIAGSFYQGGSLAFGAIAIFVLAMLAERMGQGLLGVVAGALIAVPSLLALAAPEQKLITTERLGQTIGRIGSEFKNTFWRWKAIPYTLTMLFPIASGSAIGLLPSVAQDYGVNVHQMAWMNGVAGALLMAAGSLAATLIPARIRASVGYLTVALINAATLGILWLGPQRPTTYYLGVTLYLFTIGTCYAMFTAVVLEFLGYSGKSGSGRYSIINSLGNVPVAYMTALDGWGGNRWGARGLSGTEAVAGAVGASILLAYFLTRKTQAAEVLVSP</sequence>
<feature type="transmembrane region" description="Helical" evidence="1">
    <location>
        <begin position="182"/>
        <end position="202"/>
    </location>
</feature>
<evidence type="ECO:0000313" key="3">
    <source>
        <dbReference type="Proteomes" id="UP000584867"/>
    </source>
</evidence>
<name>A0A7W7ZUM4_9BACT</name>
<evidence type="ECO:0000313" key="2">
    <source>
        <dbReference type="EMBL" id="MBB5066426.1"/>
    </source>
</evidence>
<feature type="transmembrane region" description="Helical" evidence="1">
    <location>
        <begin position="28"/>
        <end position="53"/>
    </location>
</feature>
<dbReference type="Gene3D" id="1.20.1250.20">
    <property type="entry name" value="MFS general substrate transporter like domains"/>
    <property type="match status" value="1"/>
</dbReference>
<dbReference type="EMBL" id="JACHIO010000027">
    <property type="protein sequence ID" value="MBB5066426.1"/>
    <property type="molecule type" value="Genomic_DNA"/>
</dbReference>
<dbReference type="RefSeq" id="WP_184260017.1">
    <property type="nucleotide sequence ID" value="NZ_JACHIO010000027.1"/>
</dbReference>
<feature type="transmembrane region" description="Helical" evidence="1">
    <location>
        <begin position="121"/>
        <end position="144"/>
    </location>
</feature>
<accession>A0A7W7ZUM4</accession>
<organism evidence="2 3">
    <name type="scientific">Granulicella mallensis</name>
    <dbReference type="NCBI Taxonomy" id="940614"/>
    <lineage>
        <taxon>Bacteria</taxon>
        <taxon>Pseudomonadati</taxon>
        <taxon>Acidobacteriota</taxon>
        <taxon>Terriglobia</taxon>
        <taxon>Terriglobales</taxon>
        <taxon>Acidobacteriaceae</taxon>
        <taxon>Granulicella</taxon>
    </lineage>
</organism>
<keyword evidence="1" id="KW-0812">Transmembrane</keyword>
<comment type="caution">
    <text evidence="2">The sequence shown here is derived from an EMBL/GenBank/DDBJ whole genome shotgun (WGS) entry which is preliminary data.</text>
</comment>